<dbReference type="Proteomes" id="UP001595444">
    <property type="component" value="Unassembled WGS sequence"/>
</dbReference>
<feature type="domain" description="Amidohydrolase 3" evidence="1">
    <location>
        <begin position="74"/>
        <end position="548"/>
    </location>
</feature>
<dbReference type="InterPro" id="IPR033932">
    <property type="entry name" value="YtcJ-like"/>
</dbReference>
<organism evidence="2 3">
    <name type="scientific">Kordiimonas pumila</name>
    <dbReference type="NCBI Taxonomy" id="2161677"/>
    <lineage>
        <taxon>Bacteria</taxon>
        <taxon>Pseudomonadati</taxon>
        <taxon>Pseudomonadota</taxon>
        <taxon>Alphaproteobacteria</taxon>
        <taxon>Kordiimonadales</taxon>
        <taxon>Kordiimonadaceae</taxon>
        <taxon>Kordiimonas</taxon>
    </lineage>
</organism>
<dbReference type="InterPro" id="IPR013108">
    <property type="entry name" value="Amidohydro_3"/>
</dbReference>
<evidence type="ECO:0000259" key="1">
    <source>
        <dbReference type="Pfam" id="PF07969"/>
    </source>
</evidence>
<dbReference type="Gene3D" id="3.20.20.140">
    <property type="entry name" value="Metal-dependent hydrolases"/>
    <property type="match status" value="1"/>
</dbReference>
<protein>
    <submittedName>
        <fullName evidence="2">Amidohydrolase</fullName>
        <ecNumber evidence="2">3.5.-.-</ecNumber>
    </submittedName>
</protein>
<dbReference type="CDD" id="cd01300">
    <property type="entry name" value="YtcJ_like"/>
    <property type="match status" value="1"/>
</dbReference>
<gene>
    <name evidence="2" type="ORF">ACFOKA_08400</name>
</gene>
<proteinExistence type="predicted"/>
<dbReference type="InterPro" id="IPR032466">
    <property type="entry name" value="Metal_Hydrolase"/>
</dbReference>
<evidence type="ECO:0000313" key="3">
    <source>
        <dbReference type="Proteomes" id="UP001595444"/>
    </source>
</evidence>
<dbReference type="PANTHER" id="PTHR22642:SF2">
    <property type="entry name" value="PROTEIN LONG AFTER FAR-RED 3"/>
    <property type="match status" value="1"/>
</dbReference>
<dbReference type="Gene3D" id="3.10.310.70">
    <property type="match status" value="1"/>
</dbReference>
<dbReference type="EC" id="3.5.-.-" evidence="2"/>
<dbReference type="EMBL" id="JBHRSL010000006">
    <property type="protein sequence ID" value="MFC3051923.1"/>
    <property type="molecule type" value="Genomic_DNA"/>
</dbReference>
<name>A0ABV7D424_9PROT</name>
<keyword evidence="2" id="KW-0378">Hydrolase</keyword>
<comment type="caution">
    <text evidence="2">The sequence shown here is derived from an EMBL/GenBank/DDBJ whole genome shotgun (WGS) entry which is preliminary data.</text>
</comment>
<dbReference type="Pfam" id="PF07969">
    <property type="entry name" value="Amidohydro_3"/>
    <property type="match status" value="1"/>
</dbReference>
<keyword evidence="3" id="KW-1185">Reference proteome</keyword>
<dbReference type="SUPFAM" id="SSF51556">
    <property type="entry name" value="Metallo-dependent hydrolases"/>
    <property type="match status" value="1"/>
</dbReference>
<dbReference type="SUPFAM" id="SSF51338">
    <property type="entry name" value="Composite domain of metallo-dependent hydrolases"/>
    <property type="match status" value="1"/>
</dbReference>
<evidence type="ECO:0000313" key="2">
    <source>
        <dbReference type="EMBL" id="MFC3051923.1"/>
    </source>
</evidence>
<dbReference type="PANTHER" id="PTHR22642">
    <property type="entry name" value="IMIDAZOLONEPROPIONASE"/>
    <property type="match status" value="1"/>
</dbReference>
<sequence>MIDRRQLLMAGAATFMLPYALRAGGVRLDAAYVNGSVWTGVRGAPLASAFGTVGNRIAAVGKDQVAASTGPMTRVVDLGGAFVTPGIIDNHTHFLMGSQALSRVNLRQASTPAEFSRIIAEAAQEVGSGKWVEGGNWDEQLWGGELPHKDWIDAVTPNTPVAVARLDLHMWFLNSLALKLAGIDRNTPDPDGGVIIRDANGEPTGIVKDKAKDLVQRVIPEPSEAEIEATFRKGIEHGLSLGVTQVHIKALDWTSQNALRRMRAKGETDMRFSSFVPLQDWAKLDAIVREEGRGDDWVRWGGLKGLVDGSLGSGTALFKEPYSDMPENKGITFVDPADLREWVLAADKHNLHIAVHAIGDRANDMILDIYAEAEAVNGARDRRFLIEHAQHISPASIPRFAELGVVASVQPYHAVDDGRWAVKKIGKERLHGTYAFGSLLDAGVKVSFGSDWPVAPLDPRTGLQAAVLRQTIDGANPEGWLPDEKISIEAALEAYTVTNAYAGFQEDRFGMLAPGYVADFVVFADNLLTMDPAHLTEVEILRTIVDGTERYSSDT</sequence>
<reference evidence="3" key="1">
    <citation type="journal article" date="2019" name="Int. J. Syst. Evol. Microbiol.">
        <title>The Global Catalogue of Microorganisms (GCM) 10K type strain sequencing project: providing services to taxonomists for standard genome sequencing and annotation.</title>
        <authorList>
            <consortium name="The Broad Institute Genomics Platform"/>
            <consortium name="The Broad Institute Genome Sequencing Center for Infectious Disease"/>
            <person name="Wu L."/>
            <person name="Ma J."/>
        </authorList>
    </citation>
    <scope>NUCLEOTIDE SEQUENCE [LARGE SCALE GENOMIC DNA]</scope>
    <source>
        <strain evidence="3">KCTC 62164</strain>
    </source>
</reference>
<dbReference type="RefSeq" id="WP_194215341.1">
    <property type="nucleotide sequence ID" value="NZ_CP061205.1"/>
</dbReference>
<dbReference type="GO" id="GO:0016787">
    <property type="term" value="F:hydrolase activity"/>
    <property type="evidence" value="ECO:0007669"/>
    <property type="project" value="UniProtKB-KW"/>
</dbReference>
<dbReference type="Gene3D" id="2.30.40.10">
    <property type="entry name" value="Urease, subunit C, domain 1"/>
    <property type="match status" value="1"/>
</dbReference>
<dbReference type="InterPro" id="IPR011059">
    <property type="entry name" value="Metal-dep_hydrolase_composite"/>
</dbReference>
<accession>A0ABV7D424</accession>